<keyword evidence="3" id="KW-1185">Reference proteome</keyword>
<dbReference type="HOGENOM" id="CLU_2183885_0_0_1"/>
<protein>
    <recommendedName>
        <fullName evidence="4">Transmembrane protein</fullName>
    </recommendedName>
</protein>
<gene>
    <name evidence="2" type="ORF">EDEG_00983</name>
</gene>
<keyword evidence="1" id="KW-0812">Transmembrane</keyword>
<feature type="transmembrane region" description="Helical" evidence="1">
    <location>
        <begin position="7"/>
        <end position="22"/>
    </location>
</feature>
<comment type="caution">
    <text evidence="2">The sequence shown here is derived from an EMBL/GenBank/DDBJ whole genome shotgun (WGS) entry which is preliminary data.</text>
</comment>
<evidence type="ECO:0000256" key="1">
    <source>
        <dbReference type="SAM" id="Phobius"/>
    </source>
</evidence>
<evidence type="ECO:0008006" key="4">
    <source>
        <dbReference type="Google" id="ProtNLM"/>
    </source>
</evidence>
<dbReference type="EMBL" id="AFBI03000013">
    <property type="protein sequence ID" value="EJW04813.1"/>
    <property type="molecule type" value="Genomic_DNA"/>
</dbReference>
<dbReference type="AlphaFoldDB" id="J8ZYQ9"/>
<proteinExistence type="predicted"/>
<organism evidence="2 3">
    <name type="scientific">Edhazardia aedis (strain USNM 41457)</name>
    <name type="common">Microsporidian parasite</name>
    <dbReference type="NCBI Taxonomy" id="1003232"/>
    <lineage>
        <taxon>Eukaryota</taxon>
        <taxon>Fungi</taxon>
        <taxon>Fungi incertae sedis</taxon>
        <taxon>Microsporidia</taxon>
        <taxon>Edhazardia</taxon>
    </lineage>
</organism>
<keyword evidence="1" id="KW-0472">Membrane</keyword>
<feature type="transmembrane region" description="Helical" evidence="1">
    <location>
        <begin position="28"/>
        <end position="51"/>
    </location>
</feature>
<evidence type="ECO:0000313" key="2">
    <source>
        <dbReference type="EMBL" id="EJW04813.1"/>
    </source>
</evidence>
<sequence length="109" mass="12906">MSVKEQFEIINLISCFFLHLIWDLDKIFSIGCIIFYFKFTIFLYIQILVYLQYFSAKTKFNEIIYLVEILGKKYVCVNVVIKMRNLLKFLKMLQNIHSSIPTGQSACSK</sequence>
<dbReference type="InParanoid" id="J8ZYQ9"/>
<evidence type="ECO:0000313" key="3">
    <source>
        <dbReference type="Proteomes" id="UP000003163"/>
    </source>
</evidence>
<keyword evidence="1" id="KW-1133">Transmembrane helix</keyword>
<dbReference type="Proteomes" id="UP000003163">
    <property type="component" value="Unassembled WGS sequence"/>
</dbReference>
<accession>J8ZYQ9</accession>
<reference evidence="3" key="2">
    <citation type="submission" date="2015-07" db="EMBL/GenBank/DDBJ databases">
        <title>Contrasting host-pathogen interactions and genome evolution in two generalist and specialist microsporidian pathogens of mosquitoes.</title>
        <authorList>
            <consortium name="The Broad Institute Genomics Platform"/>
            <consortium name="The Broad Institute Genome Sequencing Center for Infectious Disease"/>
            <person name="Cuomo C.A."/>
            <person name="Sanscrainte N.D."/>
            <person name="Goldberg J.M."/>
            <person name="Heiman D."/>
            <person name="Young S."/>
            <person name="Zeng Q."/>
            <person name="Becnel J.J."/>
            <person name="Birren B.W."/>
        </authorList>
    </citation>
    <scope>NUCLEOTIDE SEQUENCE [LARGE SCALE GENOMIC DNA]</scope>
    <source>
        <strain evidence="3">USNM 41457</strain>
    </source>
</reference>
<dbReference type="VEuPathDB" id="MicrosporidiaDB:EDEG_00983"/>
<reference evidence="2 3" key="1">
    <citation type="submission" date="2011-08" db="EMBL/GenBank/DDBJ databases">
        <authorList>
            <person name="Liu Z.J."/>
            <person name="Shi F.L."/>
            <person name="Lu J.Q."/>
            <person name="Li M."/>
            <person name="Wang Z.L."/>
        </authorList>
    </citation>
    <scope>NUCLEOTIDE SEQUENCE [LARGE SCALE GENOMIC DNA]</scope>
    <source>
        <strain evidence="2 3">USNM 41457</strain>
    </source>
</reference>
<name>J8ZYQ9_EDHAE</name>